<dbReference type="AlphaFoldDB" id="A0A6C0LKY9"/>
<proteinExistence type="predicted"/>
<feature type="region of interest" description="Disordered" evidence="1">
    <location>
        <begin position="101"/>
        <end position="167"/>
    </location>
</feature>
<accession>A0A6C0LKY9</accession>
<evidence type="ECO:0000256" key="1">
    <source>
        <dbReference type="SAM" id="MobiDB-lite"/>
    </source>
</evidence>
<protein>
    <submittedName>
        <fullName evidence="2">Uncharacterized protein</fullName>
    </submittedName>
</protein>
<name>A0A6C0LKY9_9ZZZZ</name>
<sequence>MDIWENKNIYIIKGFVQFSTNFNIHYITVNNIYNLIPINIQQFPEYMTENTPINVKAKIIGTYNPYLTTNTRYVWGSLVELLKDHTCHDLDIENYEKSSCYSESDSESTGKSYHSESTGKSCYSESTNKSCHSESTNKSYHSESTNKSCHSESTNKSYHSESTGKSCYSESTNKSYHSESTGKSCHSESTNKSYHSESTGKSCHSESTGKSCHSESTGTQESKPTCFDVNSLMNCNYKNIKNKICNIINII</sequence>
<feature type="region of interest" description="Disordered" evidence="1">
    <location>
        <begin position="196"/>
        <end position="223"/>
    </location>
</feature>
<organism evidence="2">
    <name type="scientific">viral metagenome</name>
    <dbReference type="NCBI Taxonomy" id="1070528"/>
    <lineage>
        <taxon>unclassified sequences</taxon>
        <taxon>metagenomes</taxon>
        <taxon>organismal metagenomes</taxon>
    </lineage>
</organism>
<feature type="compositionally biased region" description="Polar residues" evidence="1">
    <location>
        <begin position="109"/>
        <end position="167"/>
    </location>
</feature>
<reference evidence="2" key="1">
    <citation type="journal article" date="2020" name="Nature">
        <title>Giant virus diversity and host interactions through global metagenomics.</title>
        <authorList>
            <person name="Schulz F."/>
            <person name="Roux S."/>
            <person name="Paez-Espino D."/>
            <person name="Jungbluth S."/>
            <person name="Walsh D.A."/>
            <person name="Denef V.J."/>
            <person name="McMahon K.D."/>
            <person name="Konstantinidis K.T."/>
            <person name="Eloe-Fadrosh E.A."/>
            <person name="Kyrpides N.C."/>
            <person name="Woyke T."/>
        </authorList>
    </citation>
    <scope>NUCLEOTIDE SEQUENCE</scope>
    <source>
        <strain evidence="2">GVMAG-M-3300027833-19</strain>
    </source>
</reference>
<evidence type="ECO:0000313" key="2">
    <source>
        <dbReference type="EMBL" id="QHU30568.1"/>
    </source>
</evidence>
<dbReference type="EMBL" id="MN740510">
    <property type="protein sequence ID" value="QHU30568.1"/>
    <property type="molecule type" value="Genomic_DNA"/>
</dbReference>